<dbReference type="Proteomes" id="UP000067625">
    <property type="component" value="Chromosome"/>
</dbReference>
<accession>A0A0M4FU39</accession>
<name>A0A0M4FU39_9BACI</name>
<evidence type="ECO:0000313" key="1">
    <source>
        <dbReference type="EMBL" id="ALC83673.1"/>
    </source>
</evidence>
<dbReference type="Gene3D" id="3.90.550.10">
    <property type="entry name" value="Spore Coat Polysaccharide Biosynthesis Protein SpsA, Chain A"/>
    <property type="match status" value="1"/>
</dbReference>
<keyword evidence="2" id="KW-1185">Reference proteome</keyword>
<proteinExistence type="predicted"/>
<dbReference type="EMBL" id="CP012600">
    <property type="protein sequence ID" value="ALC83673.1"/>
    <property type="molecule type" value="Genomic_DNA"/>
</dbReference>
<organism evidence="1 2">
    <name type="scientific">Bacillus gobiensis</name>
    <dbReference type="NCBI Taxonomy" id="1441095"/>
    <lineage>
        <taxon>Bacteria</taxon>
        <taxon>Bacillati</taxon>
        <taxon>Bacillota</taxon>
        <taxon>Bacilli</taxon>
        <taxon>Bacillales</taxon>
        <taxon>Bacillaceae</taxon>
        <taxon>Bacillus</taxon>
    </lineage>
</organism>
<sequence length="309" mass="36046">MIVCSVVTSADIPKAKVMATSVKDHLPESKVVICLVEKFMDPAAEGFKHFDKVLLANELGFQWPKFDRIIFKYNVIEGVSAIKGQLLKDLLYIYTEEDYFLYLDSEMKVVNKCPEMFEELKNHSVLLTPHQLYPSKDIEREHQLLNEGTFHSGFIAIKRTENSTKFIEWFADRLNQFYEDPYKSQELDKKFLNLAMGGFDIRVLKHPGYNVAAWNLHERMMVTDKDGATHVLGQPLRIINYSNLESWRQDGEIQGYGSDKNNWSYNFYQSGERISREVRFKYRINPEAYDSYEDLFAESNSSLLQINNK</sequence>
<dbReference type="STRING" id="1441095.AM592_20715"/>
<dbReference type="RefSeq" id="WP_053605535.1">
    <property type="nucleotide sequence ID" value="NZ_CP012600.1"/>
</dbReference>
<dbReference type="OrthoDB" id="186344at2"/>
<reference evidence="2" key="1">
    <citation type="submission" date="2015-08" db="EMBL/GenBank/DDBJ databases">
        <title>Genome sequencing project for genomic taxonomy and phylogenomics of Bacillus-like bacteria.</title>
        <authorList>
            <person name="Liu B."/>
            <person name="Wang J."/>
            <person name="Zhu Y."/>
            <person name="Liu G."/>
            <person name="Chen Q."/>
            <person name="Chen Z."/>
            <person name="Lan J."/>
            <person name="Che J."/>
            <person name="Ge C."/>
            <person name="Shi H."/>
            <person name="Pan Z."/>
            <person name="Liu X."/>
        </authorList>
    </citation>
    <scope>NUCLEOTIDE SEQUENCE [LARGE SCALE GENOMIC DNA]</scope>
    <source>
        <strain evidence="2">FJAT-4402</strain>
    </source>
</reference>
<dbReference type="PATRIC" id="fig|1441095.3.peg.4583"/>
<evidence type="ECO:0000313" key="2">
    <source>
        <dbReference type="Proteomes" id="UP000067625"/>
    </source>
</evidence>
<evidence type="ECO:0008006" key="3">
    <source>
        <dbReference type="Google" id="ProtNLM"/>
    </source>
</evidence>
<protein>
    <recommendedName>
        <fullName evidence="3">Nucleotide-diphospho-sugar transferase domain-containing protein</fullName>
    </recommendedName>
</protein>
<dbReference type="SUPFAM" id="SSF53448">
    <property type="entry name" value="Nucleotide-diphospho-sugar transferases"/>
    <property type="match status" value="1"/>
</dbReference>
<reference evidence="1 2" key="2">
    <citation type="journal article" date="2016" name="Int. J. Syst. Evol. Microbiol.">
        <title>Bacillus gobiensis sp. nov., isolated from a soil sample.</title>
        <authorList>
            <person name="Liu B."/>
            <person name="Liu G.H."/>
            <person name="Cetin S."/>
            <person name="Schumann P."/>
            <person name="Pan Z.Z."/>
            <person name="Chen Q.Q."/>
        </authorList>
    </citation>
    <scope>NUCLEOTIDE SEQUENCE [LARGE SCALE GENOMIC DNA]</scope>
    <source>
        <strain evidence="1 2">FJAT-4402</strain>
    </source>
</reference>
<dbReference type="AlphaFoldDB" id="A0A0M4FU39"/>
<dbReference type="InterPro" id="IPR029044">
    <property type="entry name" value="Nucleotide-diphossugar_trans"/>
</dbReference>
<gene>
    <name evidence="1" type="ORF">AM592_20715</name>
</gene>